<evidence type="ECO:0000256" key="4">
    <source>
        <dbReference type="ARBA" id="ARBA00022801"/>
    </source>
</evidence>
<dbReference type="GO" id="GO:0008380">
    <property type="term" value="P:RNA splicing"/>
    <property type="evidence" value="ECO:0007669"/>
    <property type="project" value="UniProtKB-KW"/>
</dbReference>
<sequence length="689" mass="76909">MAPRAGRSRSPTGQGGYKEPVQGDINRHTGTPYSKKFFQILGCRRKLPCWDMRSKVVEMVSANLSSVLIGETGSGKTTQVPQFLLDGGFAKKGAIAITQPRRVAAMSVAARVAQEMDVELGQEVGYLIRFEDVTSENTVLKYMTDGMLLRECMTDPLMSKYSAIVLDEAHERTLATDILFGLLKEVLQKRPDLRCLVMSATLEAEKFQEYWSGAPLLRVPGRMYPVETFFSLAPEKDYVQAAVSVCGLIHAREPPGDILLFLTGEEEIERACAEIADQASDDSLLVLPLYSSLPMAQQRKVFPPAPEGTRKVIIATNIAETSLTIDGVVYVVDPGLFKQMLYNPRTHVESLLVSPISKASAMQRAGRAGRTRPGKCFRLYTLETFDKELPESTYPEIIRSNLSSVVLQLKKLGVEDIVHFDFMEPPSPESMMRALEMLHFLGAIDDESDLTEIGAHMADFPVDPHLSRTIVAAAHRGCIEEVLTIVAMLSVPPPFFRPRWGPKKADRAHKAFAMGPGDHLSLLSVYSQFSQAENKAQFCQDNFFHERSLKQAESISRQLRGIVRNRGLAKTKNAPEENLIAAVRKSFIEGFFMQTAHIDSSGKNYITVRDLQMVSVHPASFLQHKPEWVLYHETVVTDRCYMRNVTAIPPEMLIEVAPQFYHPKTCKLSEQAKKSLERALPRSKRKASG</sequence>
<dbReference type="InterPro" id="IPR011545">
    <property type="entry name" value="DEAD/DEAH_box_helicase_dom"/>
</dbReference>
<dbReference type="InterPro" id="IPR048333">
    <property type="entry name" value="HA2_WH"/>
</dbReference>
<dbReference type="FunFam" id="1.20.120.1080:FF:000001">
    <property type="entry name" value="Pre-mRNA-splicing factor ATP-dependent RNA helicase"/>
    <property type="match status" value="1"/>
</dbReference>
<dbReference type="EC" id="3.6.4.13" evidence="1"/>
<dbReference type="InterPro" id="IPR001650">
    <property type="entry name" value="Helicase_C-like"/>
</dbReference>
<comment type="catalytic activity">
    <reaction evidence="8">
        <text>ATP + H2O = ADP + phosphate + H(+)</text>
        <dbReference type="Rhea" id="RHEA:13065"/>
        <dbReference type="ChEBI" id="CHEBI:15377"/>
        <dbReference type="ChEBI" id="CHEBI:15378"/>
        <dbReference type="ChEBI" id="CHEBI:30616"/>
        <dbReference type="ChEBI" id="CHEBI:43474"/>
        <dbReference type="ChEBI" id="CHEBI:456216"/>
        <dbReference type="EC" id="3.6.4.13"/>
    </reaction>
</comment>
<dbReference type="SMART" id="SM00847">
    <property type="entry name" value="HA2"/>
    <property type="match status" value="1"/>
</dbReference>
<dbReference type="PANTHER" id="PTHR18934:SF109">
    <property type="entry name" value="ATP-DEPENDENT RNA HELICASE DHX15 HOMOLOG"/>
    <property type="match status" value="1"/>
</dbReference>
<proteinExistence type="predicted"/>
<evidence type="ECO:0000256" key="5">
    <source>
        <dbReference type="ARBA" id="ARBA00022806"/>
    </source>
</evidence>
<dbReference type="GO" id="GO:0006397">
    <property type="term" value="P:mRNA processing"/>
    <property type="evidence" value="ECO:0007669"/>
    <property type="project" value="UniProtKB-KW"/>
</dbReference>
<evidence type="ECO:0000256" key="6">
    <source>
        <dbReference type="ARBA" id="ARBA00022840"/>
    </source>
</evidence>
<dbReference type="Pfam" id="PF00271">
    <property type="entry name" value="Helicase_C"/>
    <property type="match status" value="1"/>
</dbReference>
<keyword evidence="2" id="KW-0507">mRNA processing</keyword>
<dbReference type="FunFam" id="3.40.50.300:FF:000615">
    <property type="entry name" value="pre-mRNA-splicing factor ATP-dependent RNA helicase DEAH7"/>
    <property type="match status" value="1"/>
</dbReference>
<dbReference type="EMBL" id="HBGW01003848">
    <property type="protein sequence ID" value="CAD9491775.1"/>
    <property type="molecule type" value="Transcribed_RNA"/>
</dbReference>
<dbReference type="Gene3D" id="3.40.50.300">
    <property type="entry name" value="P-loop containing nucleotide triphosphate hydrolases"/>
    <property type="match status" value="2"/>
</dbReference>
<dbReference type="Gene3D" id="1.20.120.1080">
    <property type="match status" value="1"/>
</dbReference>
<name>A0A6U6GGX8_9DINO</name>
<dbReference type="Pfam" id="PF21010">
    <property type="entry name" value="HA2_C"/>
    <property type="match status" value="1"/>
</dbReference>
<feature type="domain" description="Helicase ATP-binding" evidence="10">
    <location>
        <begin position="57"/>
        <end position="220"/>
    </location>
</feature>
<reference evidence="12" key="1">
    <citation type="submission" date="2021-01" db="EMBL/GenBank/DDBJ databases">
        <authorList>
            <person name="Corre E."/>
            <person name="Pelletier E."/>
            <person name="Niang G."/>
            <person name="Scheremetjew M."/>
            <person name="Finn R."/>
            <person name="Kale V."/>
            <person name="Holt S."/>
            <person name="Cochrane G."/>
            <person name="Meng A."/>
            <person name="Brown T."/>
            <person name="Cohen L."/>
        </authorList>
    </citation>
    <scope>NUCLEOTIDE SEQUENCE</scope>
    <source>
        <strain evidence="12">RCC3387</strain>
    </source>
</reference>
<dbReference type="SMART" id="SM00487">
    <property type="entry name" value="DEXDc"/>
    <property type="match status" value="1"/>
</dbReference>
<dbReference type="CDD" id="cd18791">
    <property type="entry name" value="SF2_C_RHA"/>
    <property type="match status" value="1"/>
</dbReference>
<dbReference type="PANTHER" id="PTHR18934">
    <property type="entry name" value="ATP-DEPENDENT RNA HELICASE"/>
    <property type="match status" value="1"/>
</dbReference>
<gene>
    <name evidence="12" type="ORF">BRAN1462_LOCUS2542</name>
</gene>
<evidence type="ECO:0000259" key="10">
    <source>
        <dbReference type="PROSITE" id="PS51192"/>
    </source>
</evidence>
<protein>
    <recommendedName>
        <fullName evidence="1">RNA helicase</fullName>
        <ecNumber evidence="1">3.6.4.13</ecNumber>
    </recommendedName>
</protein>
<evidence type="ECO:0000256" key="8">
    <source>
        <dbReference type="ARBA" id="ARBA00047984"/>
    </source>
</evidence>
<dbReference type="GO" id="GO:0003723">
    <property type="term" value="F:RNA binding"/>
    <property type="evidence" value="ECO:0007669"/>
    <property type="project" value="TreeGrafter"/>
</dbReference>
<keyword evidence="7" id="KW-0508">mRNA splicing</keyword>
<dbReference type="GO" id="GO:0005524">
    <property type="term" value="F:ATP binding"/>
    <property type="evidence" value="ECO:0007669"/>
    <property type="project" value="UniProtKB-KW"/>
</dbReference>
<keyword evidence="4" id="KW-0378">Hydrolase</keyword>
<dbReference type="AlphaFoldDB" id="A0A6U6GGX8"/>
<dbReference type="PROSITE" id="PS51194">
    <property type="entry name" value="HELICASE_CTER"/>
    <property type="match status" value="1"/>
</dbReference>
<dbReference type="Pfam" id="PF07717">
    <property type="entry name" value="OB_NTP_bind"/>
    <property type="match status" value="1"/>
</dbReference>
<dbReference type="PROSITE" id="PS00690">
    <property type="entry name" value="DEAH_ATP_HELICASE"/>
    <property type="match status" value="1"/>
</dbReference>
<dbReference type="Pfam" id="PF00270">
    <property type="entry name" value="DEAD"/>
    <property type="match status" value="1"/>
</dbReference>
<feature type="region of interest" description="Disordered" evidence="9">
    <location>
        <begin position="1"/>
        <end position="28"/>
    </location>
</feature>
<keyword evidence="5" id="KW-0347">Helicase</keyword>
<dbReference type="InterPro" id="IPR027417">
    <property type="entry name" value="P-loop_NTPase"/>
</dbReference>
<evidence type="ECO:0000256" key="3">
    <source>
        <dbReference type="ARBA" id="ARBA00022741"/>
    </source>
</evidence>
<organism evidence="12">
    <name type="scientific">Zooxanthella nutricula</name>
    <dbReference type="NCBI Taxonomy" id="1333877"/>
    <lineage>
        <taxon>Eukaryota</taxon>
        <taxon>Sar</taxon>
        <taxon>Alveolata</taxon>
        <taxon>Dinophyceae</taxon>
        <taxon>Peridiniales</taxon>
        <taxon>Peridiniales incertae sedis</taxon>
        <taxon>Zooxanthella</taxon>
    </lineage>
</organism>
<dbReference type="InterPro" id="IPR014001">
    <property type="entry name" value="Helicase_ATP-bd"/>
</dbReference>
<keyword evidence="3" id="KW-0547">Nucleotide-binding</keyword>
<evidence type="ECO:0000256" key="7">
    <source>
        <dbReference type="ARBA" id="ARBA00023187"/>
    </source>
</evidence>
<dbReference type="PROSITE" id="PS51192">
    <property type="entry name" value="HELICASE_ATP_BIND_1"/>
    <property type="match status" value="1"/>
</dbReference>
<evidence type="ECO:0000256" key="9">
    <source>
        <dbReference type="SAM" id="MobiDB-lite"/>
    </source>
</evidence>
<evidence type="ECO:0000256" key="1">
    <source>
        <dbReference type="ARBA" id="ARBA00012552"/>
    </source>
</evidence>
<evidence type="ECO:0000256" key="2">
    <source>
        <dbReference type="ARBA" id="ARBA00022664"/>
    </source>
</evidence>
<dbReference type="InterPro" id="IPR007502">
    <property type="entry name" value="Helicase-assoc_dom"/>
</dbReference>
<dbReference type="SUPFAM" id="SSF52540">
    <property type="entry name" value="P-loop containing nucleoside triphosphate hydrolases"/>
    <property type="match status" value="1"/>
</dbReference>
<dbReference type="FunFam" id="3.40.50.300:FF:000007">
    <property type="entry name" value="Pre-mRNA-splicing factor ATP-dependent RNA helicase"/>
    <property type="match status" value="1"/>
</dbReference>
<evidence type="ECO:0000313" key="12">
    <source>
        <dbReference type="EMBL" id="CAD9491775.1"/>
    </source>
</evidence>
<dbReference type="Pfam" id="PF04408">
    <property type="entry name" value="WHD_HA2"/>
    <property type="match status" value="1"/>
</dbReference>
<dbReference type="GO" id="GO:0003724">
    <property type="term" value="F:RNA helicase activity"/>
    <property type="evidence" value="ECO:0007669"/>
    <property type="project" value="UniProtKB-EC"/>
</dbReference>
<dbReference type="SMART" id="SM00490">
    <property type="entry name" value="HELICc"/>
    <property type="match status" value="1"/>
</dbReference>
<keyword evidence="6" id="KW-0067">ATP-binding</keyword>
<dbReference type="GO" id="GO:0016787">
    <property type="term" value="F:hydrolase activity"/>
    <property type="evidence" value="ECO:0007669"/>
    <property type="project" value="UniProtKB-KW"/>
</dbReference>
<dbReference type="InterPro" id="IPR011709">
    <property type="entry name" value="DEAD-box_helicase_OB_fold"/>
</dbReference>
<dbReference type="InterPro" id="IPR002464">
    <property type="entry name" value="DNA/RNA_helicase_DEAH_CS"/>
</dbReference>
<accession>A0A6U6GGX8</accession>
<evidence type="ECO:0000259" key="11">
    <source>
        <dbReference type="PROSITE" id="PS51194"/>
    </source>
</evidence>
<feature type="domain" description="Helicase C-terminal" evidence="11">
    <location>
        <begin position="225"/>
        <end position="413"/>
    </location>
</feature>